<dbReference type="AlphaFoldDB" id="A0A4Z2H6C0"/>
<evidence type="ECO:0000313" key="1">
    <source>
        <dbReference type="EMBL" id="TNN60543.1"/>
    </source>
</evidence>
<proteinExistence type="predicted"/>
<sequence length="79" mass="8830">MTLRRASRAISAKRSLSTCCWDSTLLLWLMASSRESGLLVVDPHKDLPDDQLLAVVAEQKLGPEALIVLSLEKRRRKDA</sequence>
<gene>
    <name evidence="1" type="ORF">EYF80_029266</name>
</gene>
<name>A0A4Z2H6C0_9TELE</name>
<comment type="caution">
    <text evidence="1">The sequence shown here is derived from an EMBL/GenBank/DDBJ whole genome shotgun (WGS) entry which is preliminary data.</text>
</comment>
<keyword evidence="2" id="KW-1185">Reference proteome</keyword>
<dbReference type="Proteomes" id="UP000314294">
    <property type="component" value="Unassembled WGS sequence"/>
</dbReference>
<evidence type="ECO:0000313" key="2">
    <source>
        <dbReference type="Proteomes" id="UP000314294"/>
    </source>
</evidence>
<protein>
    <submittedName>
        <fullName evidence="1">Uncharacterized protein</fullName>
    </submittedName>
</protein>
<accession>A0A4Z2H6C0</accession>
<organism evidence="1 2">
    <name type="scientific">Liparis tanakae</name>
    <name type="common">Tanaka's snailfish</name>
    <dbReference type="NCBI Taxonomy" id="230148"/>
    <lineage>
        <taxon>Eukaryota</taxon>
        <taxon>Metazoa</taxon>
        <taxon>Chordata</taxon>
        <taxon>Craniata</taxon>
        <taxon>Vertebrata</taxon>
        <taxon>Euteleostomi</taxon>
        <taxon>Actinopterygii</taxon>
        <taxon>Neopterygii</taxon>
        <taxon>Teleostei</taxon>
        <taxon>Neoteleostei</taxon>
        <taxon>Acanthomorphata</taxon>
        <taxon>Eupercaria</taxon>
        <taxon>Perciformes</taxon>
        <taxon>Cottioidei</taxon>
        <taxon>Cottales</taxon>
        <taxon>Liparidae</taxon>
        <taxon>Liparis</taxon>
    </lineage>
</organism>
<reference evidence="1 2" key="1">
    <citation type="submission" date="2019-03" db="EMBL/GenBank/DDBJ databases">
        <title>First draft genome of Liparis tanakae, snailfish: a comprehensive survey of snailfish specific genes.</title>
        <authorList>
            <person name="Kim W."/>
            <person name="Song I."/>
            <person name="Jeong J.-H."/>
            <person name="Kim D."/>
            <person name="Kim S."/>
            <person name="Ryu S."/>
            <person name="Song J.Y."/>
            <person name="Lee S.K."/>
        </authorList>
    </citation>
    <scope>NUCLEOTIDE SEQUENCE [LARGE SCALE GENOMIC DNA]</scope>
    <source>
        <tissue evidence="1">Muscle</tissue>
    </source>
</reference>
<dbReference type="EMBL" id="SRLO01000332">
    <property type="protein sequence ID" value="TNN60543.1"/>
    <property type="molecule type" value="Genomic_DNA"/>
</dbReference>